<keyword evidence="3" id="KW-0472">Membrane</keyword>
<sequence>MSGSTMVTIAVLLFFVFFIFYKRDLVMRLFSVEAQTPANELQERLERTADNVIWRLEEKIAYLEALLKEADQKIELLESKVARDVQDEKGDSPVPEISFMPPARAASLYQQNSLQPAKDRQEEQPRPEAPAMESKGRPIPQDKHKVIVAMAEQGFNVTEIAKAVGMGKGEIMLVLQLNKK</sequence>
<name>A0A1H8SPT6_9FIRM</name>
<accession>A0A1H8SPT6</accession>
<keyword evidence="3" id="KW-1133">Transmembrane helix</keyword>
<reference evidence="4 5" key="1">
    <citation type="submission" date="2016-10" db="EMBL/GenBank/DDBJ databases">
        <authorList>
            <person name="de Groot N.N."/>
        </authorList>
    </citation>
    <scope>NUCLEOTIDE SEQUENCE [LARGE SCALE GENOMIC DNA]</scope>
    <source>
        <strain evidence="4 5">DSM 13305</strain>
    </source>
</reference>
<gene>
    <name evidence="4" type="ORF">SAMN04490178_105145</name>
</gene>
<evidence type="ECO:0000256" key="2">
    <source>
        <dbReference type="SAM" id="MobiDB-lite"/>
    </source>
</evidence>
<keyword evidence="5" id="KW-1185">Reference proteome</keyword>
<evidence type="ECO:0000313" key="4">
    <source>
        <dbReference type="EMBL" id="SEO80546.1"/>
    </source>
</evidence>
<dbReference type="STRING" id="112903.SAMN04490178_105145"/>
<organism evidence="4 5">
    <name type="scientific">Propionispora vibrioides</name>
    <dbReference type="NCBI Taxonomy" id="112903"/>
    <lineage>
        <taxon>Bacteria</taxon>
        <taxon>Bacillati</taxon>
        <taxon>Bacillota</taxon>
        <taxon>Negativicutes</taxon>
        <taxon>Selenomonadales</taxon>
        <taxon>Sporomusaceae</taxon>
        <taxon>Propionispora</taxon>
    </lineage>
</organism>
<feature type="region of interest" description="Disordered" evidence="2">
    <location>
        <begin position="110"/>
        <end position="141"/>
    </location>
</feature>
<dbReference type="EMBL" id="FODY01000005">
    <property type="protein sequence ID" value="SEO80546.1"/>
    <property type="molecule type" value="Genomic_DNA"/>
</dbReference>
<proteinExistence type="predicted"/>
<feature type="coiled-coil region" evidence="1">
    <location>
        <begin position="53"/>
        <end position="87"/>
    </location>
</feature>
<protein>
    <submittedName>
        <fullName evidence="4">Uncharacterized protein</fullName>
    </submittedName>
</protein>
<feature type="transmembrane region" description="Helical" evidence="3">
    <location>
        <begin position="6"/>
        <end position="21"/>
    </location>
</feature>
<feature type="compositionally biased region" description="Basic and acidic residues" evidence="2">
    <location>
        <begin position="117"/>
        <end position="126"/>
    </location>
</feature>
<dbReference type="Pfam" id="PF19610">
    <property type="entry name" value="DUF6115"/>
    <property type="match status" value="1"/>
</dbReference>
<dbReference type="Proteomes" id="UP000198847">
    <property type="component" value="Unassembled WGS sequence"/>
</dbReference>
<evidence type="ECO:0000256" key="3">
    <source>
        <dbReference type="SAM" id="Phobius"/>
    </source>
</evidence>
<dbReference type="InterPro" id="IPR046118">
    <property type="entry name" value="DUF6115"/>
</dbReference>
<evidence type="ECO:0000256" key="1">
    <source>
        <dbReference type="SAM" id="Coils"/>
    </source>
</evidence>
<dbReference type="AlphaFoldDB" id="A0A1H8SPT6"/>
<keyword evidence="3" id="KW-0812">Transmembrane</keyword>
<keyword evidence="1" id="KW-0175">Coiled coil</keyword>
<evidence type="ECO:0000313" key="5">
    <source>
        <dbReference type="Proteomes" id="UP000198847"/>
    </source>
</evidence>